<dbReference type="InterPro" id="IPR052905">
    <property type="entry name" value="LD-transpeptidase_YkuD-like"/>
</dbReference>
<keyword evidence="12" id="KW-1185">Reference proteome</keyword>
<proteinExistence type="inferred from homology"/>
<dbReference type="RefSeq" id="WP_069437491.1">
    <property type="nucleotide sequence ID" value="NZ_LPWG01000012.1"/>
</dbReference>
<dbReference type="SUPFAM" id="SSF47090">
    <property type="entry name" value="PGBD-like"/>
    <property type="match status" value="1"/>
</dbReference>
<evidence type="ECO:0000256" key="6">
    <source>
        <dbReference type="ARBA" id="ARBA00023316"/>
    </source>
</evidence>
<accession>A0A1E3VZS8</accession>
<dbReference type="UniPathway" id="UPA00219"/>
<evidence type="ECO:0000313" key="11">
    <source>
        <dbReference type="EMBL" id="ODR98761.1"/>
    </source>
</evidence>
<keyword evidence="9" id="KW-0732">Signal</keyword>
<sequence length="603" mass="66286">MTAAGLRSAAIGVAFAVSFGAPAVAAEPDGPAELVTRSEAVRVSVQDQVGAVTMKDAAEQIALAEYYSVPDRKLLWVGENGLNARGKAVLKEIAKADDYGLRAADYKLPNLAGFDASAPGAVAKLADAELKISAAVIEYARDARGGRIKPQDLSESLDPSMYLPDPAEVIGFIAIRSDPAAYLRSFQPTHPQFEALRRQLIAERRGTAAPKPVADTPEDVEIPAGPTLKLGVKHGQVALLRKRLETPAKEGADEYLFDNDLHQAVLAFQKAQGGNADGMVGSGTRRMLNGQGSGAAPAVTGQQKIDLLLVNMERYRWLPQDMGAFYVNVNIPEFKVRVFKEENPVHETRVIVGKTHTQTPVFSDEMEEIVFRPNWYVPNSIKQNEIAPYLRRGSGFFSSGWDTSVLRRQGLRIRGANGRDIDPDRVDWSRNDIRRYELYQPPGPRNVLGLVKFRFPNSHDVYLHDTTQKNLFSNSVRAFSHGCVRVQNPDRLATVLLGHDQDWTAARVSSAMHSGADANKIAIRNRIPVYITYFTAIVGEDGELERYKDVYGHDRRMVAALKGQPIPGGLPSNVTVTHNPGERRATRRASRRGNNPFAAIFDF</sequence>
<name>A0A1E3VZS8_9HYPH</name>
<dbReference type="PANTHER" id="PTHR41533">
    <property type="entry name" value="L,D-TRANSPEPTIDASE HI_1667-RELATED"/>
    <property type="match status" value="1"/>
</dbReference>
<dbReference type="InterPro" id="IPR038063">
    <property type="entry name" value="Transpep_catalytic_dom"/>
</dbReference>
<evidence type="ECO:0000256" key="2">
    <source>
        <dbReference type="ARBA" id="ARBA00005992"/>
    </source>
</evidence>
<dbReference type="Pfam" id="PF20142">
    <property type="entry name" value="Scaffold"/>
    <property type="match status" value="1"/>
</dbReference>
<comment type="similarity">
    <text evidence="2">Belongs to the YkuD family.</text>
</comment>
<protein>
    <recommendedName>
        <fullName evidence="10">L,D-TPase catalytic domain-containing protein</fullName>
    </recommendedName>
</protein>
<dbReference type="EMBL" id="LPWG01000012">
    <property type="protein sequence ID" value="ODR98761.1"/>
    <property type="molecule type" value="Genomic_DNA"/>
</dbReference>
<dbReference type="SUPFAM" id="SSF141523">
    <property type="entry name" value="L,D-transpeptidase catalytic domain-like"/>
    <property type="match status" value="1"/>
</dbReference>
<dbReference type="Gene3D" id="1.10.101.10">
    <property type="entry name" value="PGBD-like superfamily/PGBD"/>
    <property type="match status" value="1"/>
</dbReference>
<dbReference type="InterPro" id="IPR002477">
    <property type="entry name" value="Peptidoglycan-bd-like"/>
</dbReference>
<feature type="domain" description="L,D-TPase catalytic" evidence="10">
    <location>
        <begin position="325"/>
        <end position="511"/>
    </location>
</feature>
<gene>
    <name evidence="11" type="ORF">AUC68_06005</name>
</gene>
<evidence type="ECO:0000256" key="8">
    <source>
        <dbReference type="SAM" id="MobiDB-lite"/>
    </source>
</evidence>
<evidence type="ECO:0000259" key="10">
    <source>
        <dbReference type="PROSITE" id="PS52029"/>
    </source>
</evidence>
<evidence type="ECO:0000256" key="5">
    <source>
        <dbReference type="ARBA" id="ARBA00022984"/>
    </source>
</evidence>
<dbReference type="CDD" id="cd16913">
    <property type="entry name" value="YkuD_like"/>
    <property type="match status" value="1"/>
</dbReference>
<organism evidence="11 12">
    <name type="scientific">Methyloceanibacter methanicus</name>
    <dbReference type="NCBI Taxonomy" id="1774968"/>
    <lineage>
        <taxon>Bacteria</taxon>
        <taxon>Pseudomonadati</taxon>
        <taxon>Pseudomonadota</taxon>
        <taxon>Alphaproteobacteria</taxon>
        <taxon>Hyphomicrobiales</taxon>
        <taxon>Hyphomicrobiaceae</taxon>
        <taxon>Methyloceanibacter</taxon>
    </lineage>
</organism>
<dbReference type="Pfam" id="PF03734">
    <property type="entry name" value="YkuD"/>
    <property type="match status" value="1"/>
</dbReference>
<dbReference type="InterPro" id="IPR036366">
    <property type="entry name" value="PGBDSf"/>
</dbReference>
<keyword evidence="3" id="KW-0808">Transferase</keyword>
<keyword evidence="6 7" id="KW-0961">Cell wall biogenesis/degradation</keyword>
<dbReference type="GO" id="GO:0008360">
    <property type="term" value="P:regulation of cell shape"/>
    <property type="evidence" value="ECO:0007669"/>
    <property type="project" value="UniProtKB-UniRule"/>
</dbReference>
<dbReference type="GO" id="GO:0071555">
    <property type="term" value="P:cell wall organization"/>
    <property type="evidence" value="ECO:0007669"/>
    <property type="project" value="UniProtKB-UniRule"/>
</dbReference>
<dbReference type="Proteomes" id="UP000094501">
    <property type="component" value="Unassembled WGS sequence"/>
</dbReference>
<dbReference type="Pfam" id="PF01471">
    <property type="entry name" value="PG_binding_1"/>
    <property type="match status" value="1"/>
</dbReference>
<feature type="chain" id="PRO_5009138952" description="L,D-TPase catalytic domain-containing protein" evidence="9">
    <location>
        <begin position="26"/>
        <end position="603"/>
    </location>
</feature>
<evidence type="ECO:0000256" key="4">
    <source>
        <dbReference type="ARBA" id="ARBA00022960"/>
    </source>
</evidence>
<comment type="caution">
    <text evidence="11">The sequence shown here is derived from an EMBL/GenBank/DDBJ whole genome shotgun (WGS) entry which is preliminary data.</text>
</comment>
<feature type="active site" description="Nucleophile" evidence="7">
    <location>
        <position position="483"/>
    </location>
</feature>
<comment type="pathway">
    <text evidence="1 7">Cell wall biogenesis; peptidoglycan biosynthesis.</text>
</comment>
<keyword evidence="4 7" id="KW-0133">Cell shape</keyword>
<keyword evidence="5 7" id="KW-0573">Peptidoglycan synthesis</keyword>
<evidence type="ECO:0000256" key="3">
    <source>
        <dbReference type="ARBA" id="ARBA00022679"/>
    </source>
</evidence>
<evidence type="ECO:0000256" key="1">
    <source>
        <dbReference type="ARBA" id="ARBA00004752"/>
    </source>
</evidence>
<dbReference type="GO" id="GO:0016740">
    <property type="term" value="F:transferase activity"/>
    <property type="evidence" value="ECO:0007669"/>
    <property type="project" value="UniProtKB-KW"/>
</dbReference>
<dbReference type="PROSITE" id="PS52029">
    <property type="entry name" value="LD_TPASE"/>
    <property type="match status" value="1"/>
</dbReference>
<feature type="region of interest" description="Disordered" evidence="8">
    <location>
        <begin position="569"/>
        <end position="591"/>
    </location>
</feature>
<dbReference type="PANTHER" id="PTHR41533:SF2">
    <property type="entry name" value="BLR7131 PROTEIN"/>
    <property type="match status" value="1"/>
</dbReference>
<dbReference type="AlphaFoldDB" id="A0A1E3VZS8"/>
<reference evidence="11 12" key="1">
    <citation type="journal article" date="2016" name="Environ. Microbiol.">
        <title>New Methyloceanibacter diversity from North Sea sediments includes methanotroph containing solely the soluble methane monooxygenase.</title>
        <authorList>
            <person name="Vekeman B."/>
            <person name="Kerckhof F.M."/>
            <person name="Cremers G."/>
            <person name="de Vos P."/>
            <person name="Vandamme P."/>
            <person name="Boon N."/>
            <person name="Op den Camp H.J."/>
            <person name="Heylen K."/>
        </authorList>
    </citation>
    <scope>NUCLEOTIDE SEQUENCE [LARGE SCALE GENOMIC DNA]</scope>
    <source>
        <strain evidence="11 12">R-67174</strain>
    </source>
</reference>
<evidence type="ECO:0000256" key="7">
    <source>
        <dbReference type="PROSITE-ProRule" id="PRU01373"/>
    </source>
</evidence>
<dbReference type="InterPro" id="IPR045380">
    <property type="entry name" value="LD_TPept_scaffold_dom"/>
</dbReference>
<feature type="active site" description="Proton donor/acceptor" evidence="7">
    <location>
        <position position="464"/>
    </location>
</feature>
<dbReference type="InterPro" id="IPR005490">
    <property type="entry name" value="LD_TPept_cat_dom"/>
</dbReference>
<dbReference type="OrthoDB" id="9778545at2"/>
<feature type="signal peptide" evidence="9">
    <location>
        <begin position="1"/>
        <end position="25"/>
    </location>
</feature>
<evidence type="ECO:0000256" key="9">
    <source>
        <dbReference type="SAM" id="SignalP"/>
    </source>
</evidence>
<dbReference type="GO" id="GO:0004180">
    <property type="term" value="F:carboxypeptidase activity"/>
    <property type="evidence" value="ECO:0007669"/>
    <property type="project" value="UniProtKB-ARBA"/>
</dbReference>
<dbReference type="Gene3D" id="2.40.440.10">
    <property type="entry name" value="L,D-transpeptidase catalytic domain-like"/>
    <property type="match status" value="1"/>
</dbReference>
<dbReference type="InterPro" id="IPR036365">
    <property type="entry name" value="PGBD-like_sf"/>
</dbReference>
<dbReference type="STRING" id="1774968.AUC68_06005"/>
<evidence type="ECO:0000313" key="12">
    <source>
        <dbReference type="Proteomes" id="UP000094501"/>
    </source>
</evidence>
<dbReference type="GO" id="GO:0009252">
    <property type="term" value="P:peptidoglycan biosynthetic process"/>
    <property type="evidence" value="ECO:0007669"/>
    <property type="project" value="UniProtKB-UniPathway"/>
</dbReference>